<name>A0A8X9A0C7_SALSN</name>
<evidence type="ECO:0000313" key="2">
    <source>
        <dbReference type="EMBL" id="KAG6423673.1"/>
    </source>
</evidence>
<comment type="caution">
    <text evidence="2">The sequence shown here is derived from an EMBL/GenBank/DDBJ whole genome shotgun (WGS) entry which is preliminary data.</text>
</comment>
<dbReference type="InterPro" id="IPR039874">
    <property type="entry name" value="WAPL"/>
</dbReference>
<evidence type="ECO:0000313" key="3">
    <source>
        <dbReference type="Proteomes" id="UP000298416"/>
    </source>
</evidence>
<dbReference type="Gene3D" id="1.25.10.10">
    <property type="entry name" value="Leucine-rich Repeat Variant"/>
    <property type="match status" value="1"/>
</dbReference>
<dbReference type="Proteomes" id="UP000298416">
    <property type="component" value="Unassembled WGS sequence"/>
</dbReference>
<feature type="region of interest" description="Disordered" evidence="1">
    <location>
        <begin position="359"/>
        <end position="464"/>
    </location>
</feature>
<accession>A0A8X9A0C7</accession>
<reference evidence="2" key="1">
    <citation type="submission" date="2018-01" db="EMBL/GenBank/DDBJ databases">
        <authorList>
            <person name="Mao J.F."/>
        </authorList>
    </citation>
    <scope>NUCLEOTIDE SEQUENCE</scope>
    <source>
        <strain evidence="2">Huo1</strain>
        <tissue evidence="2">Leaf</tissue>
    </source>
</reference>
<protein>
    <recommendedName>
        <fullName evidence="4">Wings apart-like protein C-terminal domain-containing protein</fullName>
    </recommendedName>
</protein>
<dbReference type="InterPro" id="IPR011989">
    <property type="entry name" value="ARM-like"/>
</dbReference>
<dbReference type="PANTHER" id="PTHR22100">
    <property type="entry name" value="WINGS APART-LIKE PROTEIN HOMOLOG"/>
    <property type="match status" value="1"/>
</dbReference>
<feature type="compositionally biased region" description="Polar residues" evidence="1">
    <location>
        <begin position="386"/>
        <end position="425"/>
    </location>
</feature>
<proteinExistence type="predicted"/>
<gene>
    <name evidence="2" type="ORF">SASPL_114075</name>
</gene>
<dbReference type="EMBL" id="PNBA02000005">
    <property type="protein sequence ID" value="KAG6423673.1"/>
    <property type="molecule type" value="Genomic_DNA"/>
</dbReference>
<dbReference type="PANTHER" id="PTHR22100:SF13">
    <property type="entry name" value="WINGS APART-LIKE PROTEIN HOMOLOG"/>
    <property type="match status" value="1"/>
</dbReference>
<sequence>MVALTQRKGTDIGVFDFSEDVDLLKSNKCKIVGSDTFERSSSRDLGIPQSRKHGRNGLSMNLAEVCIKSQKKGRLKNRALEKKKKKRESRELGQGYTGLTATSMEIQEFTDTTEHIDEIARKVIDTILGISVDDTPSNLAAAALFYLLACYSQPIGSKLLGLCKNAGCSQNSTKETSSTPTEIMLMVRDILVNCKEIKPVDNIDGEKQEPCLQLKKLARPVLLLKVLKTLLELYRELRPTSKRNSESLGDLMQCLKWQGNVILCWRCETFVQEWLERSPSFALEPKSISGLESLVLLVKCLKIMENATFLSNDNQCHLLGMKGSIGGQQAPRSFTKLILSVIKILSGVSLLRSISHGSNLSGGHSSMESTSHDSFDQCDPRMISGQPRSTYSSVEATQASSQKWRVKSSQAGSSNGTSCNSNHATHVSRADSGVESSTRNRKPRFANSGIADPSVFHNNDSEPSKWESRDVSAVMIGHTDTSDFVSVSRQKSNNVEYHYSQETSCSSVGDEDKSNLLAECLLTAIKLLADNNIDMLFPLYYFKDNVVCFLYIYADLIVLMNLSNDNPEGCRQIASCGGLEILSSLIAGHFPAFSFPLPRSSRARNDSLPSKSSLTIYHCTNTPLTDQELDFLVAIFGLLVNLLEKDGGNRSRLAAVSVSLPRLVGLDLKKQSNMIPILCSIFLANPGTEDAAGEGKCLSWVRNLRMKNPYYKQRRKLKNDCRSLCCYSSCFSFNGKVDILFKKVRNTIAECLPGRNMRILVPVLERFVLQKMIFIEALERATFPFDEPYFGRNAQWFVGFADSSLPSVLVYIVLPEDLHHLTKLFRPCAGIPSDAKCDLAGDTFYCSQSHRIM</sequence>
<feature type="compositionally biased region" description="Basic and acidic residues" evidence="1">
    <location>
        <begin position="370"/>
        <end position="379"/>
    </location>
</feature>
<reference evidence="2" key="2">
    <citation type="submission" date="2020-08" db="EMBL/GenBank/DDBJ databases">
        <title>Plant Genome Project.</title>
        <authorList>
            <person name="Zhang R.-G."/>
        </authorList>
    </citation>
    <scope>NUCLEOTIDE SEQUENCE</scope>
    <source>
        <strain evidence="2">Huo1</strain>
        <tissue evidence="2">Leaf</tissue>
    </source>
</reference>
<keyword evidence="3" id="KW-1185">Reference proteome</keyword>
<evidence type="ECO:0000256" key="1">
    <source>
        <dbReference type="SAM" id="MobiDB-lite"/>
    </source>
</evidence>
<evidence type="ECO:0008006" key="4">
    <source>
        <dbReference type="Google" id="ProtNLM"/>
    </source>
</evidence>
<dbReference type="AlphaFoldDB" id="A0A8X9A0C7"/>
<organism evidence="2">
    <name type="scientific">Salvia splendens</name>
    <name type="common">Scarlet sage</name>
    <dbReference type="NCBI Taxonomy" id="180675"/>
    <lineage>
        <taxon>Eukaryota</taxon>
        <taxon>Viridiplantae</taxon>
        <taxon>Streptophyta</taxon>
        <taxon>Embryophyta</taxon>
        <taxon>Tracheophyta</taxon>
        <taxon>Spermatophyta</taxon>
        <taxon>Magnoliopsida</taxon>
        <taxon>eudicotyledons</taxon>
        <taxon>Gunneridae</taxon>
        <taxon>Pentapetalae</taxon>
        <taxon>asterids</taxon>
        <taxon>lamiids</taxon>
        <taxon>Lamiales</taxon>
        <taxon>Lamiaceae</taxon>
        <taxon>Nepetoideae</taxon>
        <taxon>Mentheae</taxon>
        <taxon>Salviinae</taxon>
        <taxon>Salvia</taxon>
        <taxon>Salvia subgen. Calosphace</taxon>
        <taxon>core Calosphace</taxon>
    </lineage>
</organism>